<evidence type="ECO:0000313" key="2">
    <source>
        <dbReference type="EMBL" id="MFE9601415.1"/>
    </source>
</evidence>
<feature type="transmembrane region" description="Helical" evidence="1">
    <location>
        <begin position="111"/>
        <end position="131"/>
    </location>
</feature>
<dbReference type="EMBL" id="JBIAHM010000008">
    <property type="protein sequence ID" value="MFE9601415.1"/>
    <property type="molecule type" value="Genomic_DNA"/>
</dbReference>
<gene>
    <name evidence="2" type="ORF">ACFYNQ_22975</name>
</gene>
<keyword evidence="1" id="KW-0472">Membrane</keyword>
<sequence>MSVLWQSILVLGGLLLIGLGVREAWTQRRMGCFGVRVEGVVVRLQEAGRGGDFKERTYAPVIRFPDEHGVAREFVSTVRGTRKPEVGIRVPVVHLPGSPGTARLDTLGHKASALAISFGVGVLFLAVGVVLG</sequence>
<name>A0ABW6M9G4_9ACTN</name>
<reference evidence="2 3" key="1">
    <citation type="submission" date="2024-10" db="EMBL/GenBank/DDBJ databases">
        <title>The Natural Products Discovery Center: Release of the First 8490 Sequenced Strains for Exploring Actinobacteria Biosynthetic Diversity.</title>
        <authorList>
            <person name="Kalkreuter E."/>
            <person name="Kautsar S.A."/>
            <person name="Yang D."/>
            <person name="Bader C.D."/>
            <person name="Teijaro C.N."/>
            <person name="Fluegel L."/>
            <person name="Davis C.M."/>
            <person name="Simpson J.R."/>
            <person name="Lauterbach L."/>
            <person name="Steele A.D."/>
            <person name="Gui C."/>
            <person name="Meng S."/>
            <person name="Li G."/>
            <person name="Viehrig K."/>
            <person name="Ye F."/>
            <person name="Su P."/>
            <person name="Kiefer A.F."/>
            <person name="Nichols A."/>
            <person name="Cepeda A.J."/>
            <person name="Yan W."/>
            <person name="Fan B."/>
            <person name="Jiang Y."/>
            <person name="Adhikari A."/>
            <person name="Zheng C.-J."/>
            <person name="Schuster L."/>
            <person name="Cowan T.M."/>
            <person name="Smanski M.J."/>
            <person name="Chevrette M.G."/>
            <person name="De Carvalho L.P.S."/>
            <person name="Shen B."/>
        </authorList>
    </citation>
    <scope>NUCLEOTIDE SEQUENCE [LARGE SCALE GENOMIC DNA]</scope>
    <source>
        <strain evidence="2 3">NPDC006488</strain>
    </source>
</reference>
<keyword evidence="1" id="KW-1133">Transmembrane helix</keyword>
<comment type="caution">
    <text evidence="2">The sequence shown here is derived from an EMBL/GenBank/DDBJ whole genome shotgun (WGS) entry which is preliminary data.</text>
</comment>
<organism evidence="2 3">
    <name type="scientific">Streptomyces hokutonensis</name>
    <dbReference type="NCBI Taxonomy" id="1306990"/>
    <lineage>
        <taxon>Bacteria</taxon>
        <taxon>Bacillati</taxon>
        <taxon>Actinomycetota</taxon>
        <taxon>Actinomycetes</taxon>
        <taxon>Kitasatosporales</taxon>
        <taxon>Streptomycetaceae</taxon>
        <taxon>Streptomyces</taxon>
    </lineage>
</organism>
<dbReference type="RefSeq" id="WP_388108614.1">
    <property type="nucleotide sequence ID" value="NZ_JBIAHM010000008.1"/>
</dbReference>
<accession>A0ABW6M9G4</accession>
<evidence type="ECO:0000256" key="1">
    <source>
        <dbReference type="SAM" id="Phobius"/>
    </source>
</evidence>
<proteinExistence type="predicted"/>
<dbReference type="Proteomes" id="UP001601303">
    <property type="component" value="Unassembled WGS sequence"/>
</dbReference>
<evidence type="ECO:0000313" key="3">
    <source>
        <dbReference type="Proteomes" id="UP001601303"/>
    </source>
</evidence>
<protein>
    <submittedName>
        <fullName evidence="2">DUF3592 domain-containing protein</fullName>
    </submittedName>
</protein>
<keyword evidence="1" id="KW-0812">Transmembrane</keyword>
<keyword evidence="3" id="KW-1185">Reference proteome</keyword>